<dbReference type="Proteomes" id="UP000663193">
    <property type="component" value="Chromosome 9"/>
</dbReference>
<accession>A0A7U2I2F0</accession>
<gene>
    <name evidence="1" type="ORF">JI435_413270</name>
</gene>
<organism evidence="1 2">
    <name type="scientific">Phaeosphaeria nodorum (strain SN15 / ATCC MYA-4574 / FGSC 10173)</name>
    <name type="common">Glume blotch fungus</name>
    <name type="synonym">Parastagonospora nodorum</name>
    <dbReference type="NCBI Taxonomy" id="321614"/>
    <lineage>
        <taxon>Eukaryota</taxon>
        <taxon>Fungi</taxon>
        <taxon>Dikarya</taxon>
        <taxon>Ascomycota</taxon>
        <taxon>Pezizomycotina</taxon>
        <taxon>Dothideomycetes</taxon>
        <taxon>Pleosporomycetidae</taxon>
        <taxon>Pleosporales</taxon>
        <taxon>Pleosporineae</taxon>
        <taxon>Phaeosphaeriaceae</taxon>
        <taxon>Parastagonospora</taxon>
    </lineage>
</organism>
<name>A0A7U2I2F0_PHANO</name>
<evidence type="ECO:0000313" key="2">
    <source>
        <dbReference type="Proteomes" id="UP000663193"/>
    </source>
</evidence>
<evidence type="ECO:0000313" key="1">
    <source>
        <dbReference type="EMBL" id="QRC99329.1"/>
    </source>
</evidence>
<keyword evidence="2" id="KW-1185">Reference proteome</keyword>
<sequence length="170" mass="18693">MNYPNIFESVCFRGRGARARPHEFHPSFQPAASSPSLSALLLRDVLSQRGTDRGRVAACRSLEPIIATQHHAAASSLICNSCMIQGPPMGTPSSAFLSVQRWTAWQCFIPQNFSGIGQASDHPNAFRDMKQLLRHCLPDQHECCSSDLSIARAQSLSSYFVPCPYEGEPT</sequence>
<dbReference type="VEuPathDB" id="FungiDB:JI435_413270"/>
<dbReference type="AlphaFoldDB" id="A0A7U2I2F0"/>
<reference evidence="2" key="1">
    <citation type="journal article" date="2021" name="BMC Genomics">
        <title>Chromosome-level genome assembly and manually-curated proteome of model necrotroph Parastagonospora nodorum Sn15 reveals a genome-wide trove of candidate effector homologs, and redundancy of virulence-related functions within an accessory chromosome.</title>
        <authorList>
            <person name="Bertazzoni S."/>
            <person name="Jones D.A.B."/>
            <person name="Phan H.T."/>
            <person name="Tan K.-C."/>
            <person name="Hane J.K."/>
        </authorList>
    </citation>
    <scope>NUCLEOTIDE SEQUENCE [LARGE SCALE GENOMIC DNA]</scope>
    <source>
        <strain evidence="2">SN15 / ATCC MYA-4574 / FGSC 10173)</strain>
    </source>
</reference>
<dbReference type="EMBL" id="CP069031">
    <property type="protein sequence ID" value="QRC99329.1"/>
    <property type="molecule type" value="Genomic_DNA"/>
</dbReference>
<proteinExistence type="predicted"/>
<protein>
    <submittedName>
        <fullName evidence="1">Uncharacterized protein</fullName>
    </submittedName>
</protein>